<evidence type="ECO:0000256" key="2">
    <source>
        <dbReference type="SAM" id="MobiDB-lite"/>
    </source>
</evidence>
<evidence type="ECO:0000313" key="5">
    <source>
        <dbReference type="Proteomes" id="UP001378592"/>
    </source>
</evidence>
<keyword evidence="5" id="KW-1185">Reference proteome</keyword>
<evidence type="ECO:0000256" key="1">
    <source>
        <dbReference type="SAM" id="Coils"/>
    </source>
</evidence>
<dbReference type="EMBL" id="JAZDUA010001147">
    <property type="protein sequence ID" value="KAK7788394.1"/>
    <property type="molecule type" value="Genomic_DNA"/>
</dbReference>
<feature type="compositionally biased region" description="Polar residues" evidence="2">
    <location>
        <begin position="107"/>
        <end position="116"/>
    </location>
</feature>
<feature type="signal peptide" evidence="3">
    <location>
        <begin position="1"/>
        <end position="16"/>
    </location>
</feature>
<keyword evidence="1" id="KW-0175">Coiled coil</keyword>
<feature type="chain" id="PRO_5042846374" description="Accessory gland protein" evidence="3">
    <location>
        <begin position="17"/>
        <end position="294"/>
    </location>
</feature>
<protein>
    <recommendedName>
        <fullName evidence="6">Accessory gland protein</fullName>
    </recommendedName>
</protein>
<feature type="coiled-coil region" evidence="1">
    <location>
        <begin position="31"/>
        <end position="69"/>
    </location>
</feature>
<evidence type="ECO:0000313" key="4">
    <source>
        <dbReference type="EMBL" id="KAK7788394.1"/>
    </source>
</evidence>
<organism evidence="4 5">
    <name type="scientific">Gryllus longicercus</name>
    <dbReference type="NCBI Taxonomy" id="2509291"/>
    <lineage>
        <taxon>Eukaryota</taxon>
        <taxon>Metazoa</taxon>
        <taxon>Ecdysozoa</taxon>
        <taxon>Arthropoda</taxon>
        <taxon>Hexapoda</taxon>
        <taxon>Insecta</taxon>
        <taxon>Pterygota</taxon>
        <taxon>Neoptera</taxon>
        <taxon>Polyneoptera</taxon>
        <taxon>Orthoptera</taxon>
        <taxon>Ensifera</taxon>
        <taxon>Gryllidea</taxon>
        <taxon>Grylloidea</taxon>
        <taxon>Gryllidae</taxon>
        <taxon>Gryllinae</taxon>
        <taxon>Gryllus</taxon>
    </lineage>
</organism>
<reference evidence="4 5" key="1">
    <citation type="submission" date="2024-03" db="EMBL/GenBank/DDBJ databases">
        <title>The genome assembly and annotation of the cricket Gryllus longicercus Weissman &amp; Gray.</title>
        <authorList>
            <person name="Szrajer S."/>
            <person name="Gray D."/>
            <person name="Ylla G."/>
        </authorList>
    </citation>
    <scope>NUCLEOTIDE SEQUENCE [LARGE SCALE GENOMIC DNA]</scope>
    <source>
        <strain evidence="4">DAG 2021-001</strain>
        <tissue evidence="4">Whole body minus gut</tissue>
    </source>
</reference>
<sequence>MTYLILFWFLTGSFEAAFFTVNYFCDLQTILKEQQEHLVEEREQSEKALANISNALAEKERELQRVLALTRDEDVRSAQEELEEAEASFSPSQMHKSTDIESEDETNVPQYSTFPRTSREKTLLPPIKPPRRVKKADIRKAKVAMSSKSCSLESITNTQVTAEVGFKGRNRSLQDITAEGLTGSFLMISPDRNERAPTPIPNSKREANSTKKPYMNYLSTAEVNKCQTPPENVCKPAVRGWRSQPESLRKPRWLTELSVRVNESSRNRPLSFPIKRSILYWDNINPKLQLKFSS</sequence>
<keyword evidence="3" id="KW-0732">Signal</keyword>
<feature type="region of interest" description="Disordered" evidence="2">
    <location>
        <begin position="77"/>
        <end position="139"/>
    </location>
</feature>
<evidence type="ECO:0000256" key="3">
    <source>
        <dbReference type="SAM" id="SignalP"/>
    </source>
</evidence>
<comment type="caution">
    <text evidence="4">The sequence shown here is derived from an EMBL/GenBank/DDBJ whole genome shotgun (WGS) entry which is preliminary data.</text>
</comment>
<proteinExistence type="predicted"/>
<dbReference type="AlphaFoldDB" id="A0AAN9V4A2"/>
<evidence type="ECO:0008006" key="6">
    <source>
        <dbReference type="Google" id="ProtNLM"/>
    </source>
</evidence>
<feature type="region of interest" description="Disordered" evidence="2">
    <location>
        <begin position="189"/>
        <end position="208"/>
    </location>
</feature>
<gene>
    <name evidence="4" type="ORF">R5R35_009677</name>
</gene>
<accession>A0AAN9V4A2</accession>
<dbReference type="Proteomes" id="UP001378592">
    <property type="component" value="Unassembled WGS sequence"/>
</dbReference>
<name>A0AAN9V4A2_9ORTH</name>